<organism evidence="7 8">
    <name type="scientific">Peptoniphilus equinus</name>
    <dbReference type="NCBI Taxonomy" id="3016343"/>
    <lineage>
        <taxon>Bacteria</taxon>
        <taxon>Bacillati</taxon>
        <taxon>Bacillota</taxon>
        <taxon>Tissierellia</taxon>
        <taxon>Tissierellales</taxon>
        <taxon>Peptoniphilaceae</taxon>
        <taxon>Peptoniphilus</taxon>
    </lineage>
</organism>
<feature type="transmembrane region" description="Helical" evidence="6">
    <location>
        <begin position="220"/>
        <end position="238"/>
    </location>
</feature>
<dbReference type="PROSITE" id="PS51257">
    <property type="entry name" value="PROKAR_LIPOPROTEIN"/>
    <property type="match status" value="1"/>
</dbReference>
<feature type="transmembrane region" description="Helical" evidence="6">
    <location>
        <begin position="483"/>
        <end position="504"/>
    </location>
</feature>
<dbReference type="InterPro" id="IPR018385">
    <property type="entry name" value="C4_dicarb_anaerob_car-like"/>
</dbReference>
<dbReference type="RefSeq" id="WP_271190751.1">
    <property type="nucleotide sequence ID" value="NZ_CP115667.1"/>
</dbReference>
<evidence type="ECO:0000313" key="7">
    <source>
        <dbReference type="EMBL" id="WBW49219.1"/>
    </source>
</evidence>
<keyword evidence="2" id="KW-1003">Cell membrane</keyword>
<feature type="transmembrane region" description="Helical" evidence="6">
    <location>
        <begin position="185"/>
        <end position="208"/>
    </location>
</feature>
<dbReference type="PANTHER" id="PTHR43652:SF6">
    <property type="entry name" value="ARGININE REPRESSOR"/>
    <property type="match status" value="1"/>
</dbReference>
<feature type="transmembrane region" description="Helical" evidence="6">
    <location>
        <begin position="323"/>
        <end position="342"/>
    </location>
</feature>
<feature type="transmembrane region" description="Helical" evidence="6">
    <location>
        <begin position="12"/>
        <end position="33"/>
    </location>
</feature>
<keyword evidence="3 6" id="KW-0812">Transmembrane</keyword>
<dbReference type="EMBL" id="CP115667">
    <property type="protein sequence ID" value="WBW49219.1"/>
    <property type="molecule type" value="Genomic_DNA"/>
</dbReference>
<feature type="transmembrane region" description="Helical" evidence="6">
    <location>
        <begin position="159"/>
        <end position="179"/>
    </location>
</feature>
<dbReference type="PANTHER" id="PTHR43652">
    <property type="entry name" value="BASIC AMINO ACID ANTIPORTER YFCC-RELATED"/>
    <property type="match status" value="1"/>
</dbReference>
<evidence type="ECO:0000256" key="3">
    <source>
        <dbReference type="ARBA" id="ARBA00022692"/>
    </source>
</evidence>
<keyword evidence="8" id="KW-1185">Reference proteome</keyword>
<feature type="transmembrane region" description="Helical" evidence="6">
    <location>
        <begin position="354"/>
        <end position="378"/>
    </location>
</feature>
<name>A0ABY7QQZ2_9FIRM</name>
<accession>A0ABY7QQZ2</accession>
<gene>
    <name evidence="7" type="ORF">O6R05_04200</name>
</gene>
<dbReference type="Proteomes" id="UP001210339">
    <property type="component" value="Chromosome"/>
</dbReference>
<keyword evidence="5 6" id="KW-0472">Membrane</keyword>
<evidence type="ECO:0000256" key="5">
    <source>
        <dbReference type="ARBA" id="ARBA00023136"/>
    </source>
</evidence>
<evidence type="ECO:0000256" key="2">
    <source>
        <dbReference type="ARBA" id="ARBA00022475"/>
    </source>
</evidence>
<dbReference type="InterPro" id="IPR051679">
    <property type="entry name" value="DASS-Related_Transporters"/>
</dbReference>
<reference evidence="7 8" key="1">
    <citation type="submission" date="2023-01" db="EMBL/GenBank/DDBJ databases">
        <authorList>
            <person name="Lee S.H."/>
            <person name="Jung H.S."/>
            <person name="Yun J.U."/>
        </authorList>
    </citation>
    <scope>NUCLEOTIDE SEQUENCE [LARGE SCALE GENOMIC DNA]</scope>
    <source>
        <strain evidence="7 8">CBA3646</strain>
    </source>
</reference>
<feature type="transmembrane region" description="Helical" evidence="6">
    <location>
        <begin position="244"/>
        <end position="262"/>
    </location>
</feature>
<evidence type="ECO:0000256" key="1">
    <source>
        <dbReference type="ARBA" id="ARBA00004651"/>
    </source>
</evidence>
<keyword evidence="4 6" id="KW-1133">Transmembrane helix</keyword>
<feature type="transmembrane region" description="Helical" evidence="6">
    <location>
        <begin position="123"/>
        <end position="147"/>
    </location>
</feature>
<protein>
    <submittedName>
        <fullName evidence="7">YfcC family protein</fullName>
    </submittedName>
</protein>
<dbReference type="Pfam" id="PF03606">
    <property type="entry name" value="DcuC"/>
    <property type="match status" value="1"/>
</dbReference>
<evidence type="ECO:0000313" key="8">
    <source>
        <dbReference type="Proteomes" id="UP001210339"/>
    </source>
</evidence>
<evidence type="ECO:0000256" key="6">
    <source>
        <dbReference type="SAM" id="Phobius"/>
    </source>
</evidence>
<evidence type="ECO:0000256" key="4">
    <source>
        <dbReference type="ARBA" id="ARBA00022989"/>
    </source>
</evidence>
<feature type="transmembrane region" description="Helical" evidence="6">
    <location>
        <begin position="398"/>
        <end position="418"/>
    </location>
</feature>
<comment type="subcellular location">
    <subcellularLocation>
        <location evidence="1">Cell membrane</location>
        <topology evidence="1">Multi-pass membrane protein</topology>
    </subcellularLocation>
</comment>
<sequence length="505" mass="54495">METKQQKKKRTFPTALTVLFLVLAFACVLTYVIPAGQYQRMSYNSDSGFFEVVDQSGNVTELPGEQKTLDDLNISITMDKFTGGDITKPIAVPNTYQSIESNPQGIGAFLKAPIDGVVDTADIMIFILMIGGNIGILNASGSINAGMAALSKKTKGKEFLLLVVIYLLIALGGTTFGLAEETIALYPILMPVFFAAGYDAMTLVAVIFMASSVGTMFSTVNPFSIIIGSTAAGINFKLGLGMRVIGLIGACVLNLFFIYRYANRVKNDPSRSVVSLEMAHLRELQNESEADGDYEFTTSRKLTLLIFMLGFPIMVWGDFTQGWWFTEMSAIFMVTAMLNMVISGLGEKQAVNTFLAGAADLVSVAIVCGVARAVNIVMDNGMISDTILYYTANFVDGMNGGIFSVVHMGIFSILGLFIPSSSGLATLSMPIFAPLADTVNISRDVVVTAYNYGQGWMAFLTPTGLILPSLELAGVPYDKWIKWVAPFLGVLAVFAIIMLVIATYI</sequence>
<feature type="transmembrane region" description="Helical" evidence="6">
    <location>
        <begin position="456"/>
        <end position="477"/>
    </location>
</feature>
<feature type="transmembrane region" description="Helical" evidence="6">
    <location>
        <begin position="302"/>
        <end position="317"/>
    </location>
</feature>
<proteinExistence type="predicted"/>